<evidence type="ECO:0000313" key="2">
    <source>
        <dbReference type="Proteomes" id="UP000593562"/>
    </source>
</evidence>
<gene>
    <name evidence="1" type="ORF">HS088_TW22G00938</name>
</gene>
<dbReference type="AlphaFoldDB" id="A0A7J7BZC2"/>
<dbReference type="InParanoid" id="A0A7J7BZC2"/>
<proteinExistence type="predicted"/>
<organism evidence="1 2">
    <name type="scientific">Tripterygium wilfordii</name>
    <name type="common">Thunder God vine</name>
    <dbReference type="NCBI Taxonomy" id="458696"/>
    <lineage>
        <taxon>Eukaryota</taxon>
        <taxon>Viridiplantae</taxon>
        <taxon>Streptophyta</taxon>
        <taxon>Embryophyta</taxon>
        <taxon>Tracheophyta</taxon>
        <taxon>Spermatophyta</taxon>
        <taxon>Magnoliopsida</taxon>
        <taxon>eudicotyledons</taxon>
        <taxon>Gunneridae</taxon>
        <taxon>Pentapetalae</taxon>
        <taxon>rosids</taxon>
        <taxon>fabids</taxon>
        <taxon>Celastrales</taxon>
        <taxon>Celastraceae</taxon>
        <taxon>Tripterygium</taxon>
    </lineage>
</organism>
<sequence>MDPRISFSNDFAEAQMGIKSESNYREAPVSSEFQFSVKKYRMIAADEVIFKGMLVPVKENCTKMMTLRDELLVDDEDEEEDALSKLPKNSWWWKERLGLKKSNDKKYYCAPPKTTGEME</sequence>
<dbReference type="Proteomes" id="UP000593562">
    <property type="component" value="Unassembled WGS sequence"/>
</dbReference>
<evidence type="ECO:0000313" key="1">
    <source>
        <dbReference type="EMBL" id="KAF5727249.1"/>
    </source>
</evidence>
<name>A0A7J7BZC2_TRIWF</name>
<dbReference type="PANTHER" id="PTHR31722:SF71">
    <property type="entry name" value="GENOME ASSEMBLY, CHROMOSOME: A05"/>
    <property type="match status" value="1"/>
</dbReference>
<accession>A0A7J7BZC2</accession>
<dbReference type="EMBL" id="JAAARO010000022">
    <property type="protein sequence ID" value="KAF5727249.1"/>
    <property type="molecule type" value="Genomic_DNA"/>
</dbReference>
<keyword evidence="2" id="KW-1185">Reference proteome</keyword>
<reference evidence="1 2" key="1">
    <citation type="journal article" date="2020" name="Nat. Commun.">
        <title>Genome of Tripterygium wilfordii and identification of cytochrome P450 involved in triptolide biosynthesis.</title>
        <authorList>
            <person name="Tu L."/>
            <person name="Su P."/>
            <person name="Zhang Z."/>
            <person name="Gao L."/>
            <person name="Wang J."/>
            <person name="Hu T."/>
            <person name="Zhou J."/>
            <person name="Zhang Y."/>
            <person name="Zhao Y."/>
            <person name="Liu Y."/>
            <person name="Song Y."/>
            <person name="Tong Y."/>
            <person name="Lu Y."/>
            <person name="Yang J."/>
            <person name="Xu C."/>
            <person name="Jia M."/>
            <person name="Peters R.J."/>
            <person name="Huang L."/>
            <person name="Gao W."/>
        </authorList>
    </citation>
    <scope>NUCLEOTIDE SEQUENCE [LARGE SCALE GENOMIC DNA]</scope>
    <source>
        <strain evidence="2">cv. XIE 37</strain>
        <tissue evidence="1">Leaf</tissue>
    </source>
</reference>
<protein>
    <submittedName>
        <fullName evidence="1">Uncharacterized protein</fullName>
    </submittedName>
</protein>
<comment type="caution">
    <text evidence="1">The sequence shown here is derived from an EMBL/GenBank/DDBJ whole genome shotgun (WGS) entry which is preliminary data.</text>
</comment>
<dbReference type="PANTHER" id="PTHR31722">
    <property type="entry name" value="OS06G0675200 PROTEIN"/>
    <property type="match status" value="1"/>
</dbReference>